<sequence length="582" mass="65033">MTSLQQAPKGPGPIRSSMDLAASTPPPSPTTATHSSPSMQNLVVALKAITSSDGFKEIAGVFDSSTNLKQQLEDRDAELEELRAEMQQLQINHDIIYQGSLENYRKSYEKLEKDKSDLLADSCALKAAMEKKEQFADECQADRDAWGKEVDELKAALEGEKQKVAAAQDEVTQLKSSLEEKDAEIEKLKEHFNSETEEQKERLGGEIEELKQRLGSEIENLKERLGDEQEHAAAVSDNLSVERKANVSLRGQLDEVTNKIKGLESFSAELREEDREELIEKLDGMWKSASKLMESSFKEDLPQESFEKSAIWKQLKELEIGTRPGHHRVPLPLSNSAAAKQMRIAVMLALLARTIDREIFQPTYILDEESGAREFLLQQAIIDSKKEAYCRSILLSMFPEDQAKICEERVEAVIGGVGAYAQDLLSAAQYETFRAGLKQVVQEASDIWKVVQHATQRYEPDFALVEDYGWEPLTFGERTTVPEEEGSAKITELGKDEELLVVFPRVYLVEDSEPLPITPGIVLKKSQSAEATQELERKNKINPALARISTSRRGTMRRSMSISMNEGYFSSPNSLSNAAGGN</sequence>
<dbReference type="Gene3D" id="6.10.140.910">
    <property type="match status" value="1"/>
</dbReference>
<evidence type="ECO:0000256" key="2">
    <source>
        <dbReference type="SAM" id="MobiDB-lite"/>
    </source>
</evidence>
<keyword evidence="1" id="KW-0175">Coiled coil</keyword>
<dbReference type="Proteomes" id="UP000250140">
    <property type="component" value="Unassembled WGS sequence"/>
</dbReference>
<keyword evidence="4" id="KW-1185">Reference proteome</keyword>
<evidence type="ECO:0000313" key="3">
    <source>
        <dbReference type="EMBL" id="OCL12602.1"/>
    </source>
</evidence>
<reference evidence="3 4" key="1">
    <citation type="journal article" date="2016" name="Nat. Commun.">
        <title>Ectomycorrhizal ecology is imprinted in the genome of the dominant symbiotic fungus Cenococcum geophilum.</title>
        <authorList>
            <consortium name="DOE Joint Genome Institute"/>
            <person name="Peter M."/>
            <person name="Kohler A."/>
            <person name="Ohm R.A."/>
            <person name="Kuo A."/>
            <person name="Krutzmann J."/>
            <person name="Morin E."/>
            <person name="Arend M."/>
            <person name="Barry K.W."/>
            <person name="Binder M."/>
            <person name="Choi C."/>
            <person name="Clum A."/>
            <person name="Copeland A."/>
            <person name="Grisel N."/>
            <person name="Haridas S."/>
            <person name="Kipfer T."/>
            <person name="LaButti K."/>
            <person name="Lindquist E."/>
            <person name="Lipzen A."/>
            <person name="Maire R."/>
            <person name="Meier B."/>
            <person name="Mihaltcheva S."/>
            <person name="Molinier V."/>
            <person name="Murat C."/>
            <person name="Poggeler S."/>
            <person name="Quandt C.A."/>
            <person name="Sperisen C."/>
            <person name="Tritt A."/>
            <person name="Tisserant E."/>
            <person name="Crous P.W."/>
            <person name="Henrissat B."/>
            <person name="Nehls U."/>
            <person name="Egli S."/>
            <person name="Spatafora J.W."/>
            <person name="Grigoriev I.V."/>
            <person name="Martin F.M."/>
        </authorList>
    </citation>
    <scope>NUCLEOTIDE SEQUENCE [LARGE SCALE GENOMIC DNA]</scope>
    <source>
        <strain evidence="3 4">CBS 207.34</strain>
    </source>
</reference>
<dbReference type="AlphaFoldDB" id="A0A8E2JXB4"/>
<proteinExistence type="predicted"/>
<feature type="region of interest" description="Disordered" evidence="2">
    <location>
        <begin position="1"/>
        <end position="37"/>
    </location>
</feature>
<feature type="compositionally biased region" description="Polar residues" evidence="2">
    <location>
        <begin position="568"/>
        <end position="582"/>
    </location>
</feature>
<feature type="region of interest" description="Disordered" evidence="2">
    <location>
        <begin position="563"/>
        <end position="582"/>
    </location>
</feature>
<dbReference type="EMBL" id="KV748856">
    <property type="protein sequence ID" value="OCL12602.1"/>
    <property type="molecule type" value="Genomic_DNA"/>
</dbReference>
<dbReference type="OrthoDB" id="5421041at2759"/>
<accession>A0A8E2JXB4</accession>
<evidence type="ECO:0000313" key="4">
    <source>
        <dbReference type="Proteomes" id="UP000250140"/>
    </source>
</evidence>
<gene>
    <name evidence="3" type="ORF">AOQ84DRAFT_386007</name>
</gene>
<organism evidence="3 4">
    <name type="scientific">Glonium stellatum</name>
    <dbReference type="NCBI Taxonomy" id="574774"/>
    <lineage>
        <taxon>Eukaryota</taxon>
        <taxon>Fungi</taxon>
        <taxon>Dikarya</taxon>
        <taxon>Ascomycota</taxon>
        <taxon>Pezizomycotina</taxon>
        <taxon>Dothideomycetes</taxon>
        <taxon>Pleosporomycetidae</taxon>
        <taxon>Gloniales</taxon>
        <taxon>Gloniaceae</taxon>
        <taxon>Glonium</taxon>
    </lineage>
</organism>
<name>A0A8E2JXB4_9PEZI</name>
<feature type="coiled-coil region" evidence="1">
    <location>
        <begin position="65"/>
        <end position="273"/>
    </location>
</feature>
<protein>
    <submittedName>
        <fullName evidence="3">Uncharacterized protein</fullName>
    </submittedName>
</protein>
<evidence type="ECO:0000256" key="1">
    <source>
        <dbReference type="SAM" id="Coils"/>
    </source>
</evidence>